<dbReference type="GO" id="GO:0003700">
    <property type="term" value="F:DNA-binding transcription factor activity"/>
    <property type="evidence" value="ECO:0007669"/>
    <property type="project" value="InterPro"/>
</dbReference>
<dbReference type="EMBL" id="AP019782">
    <property type="protein sequence ID" value="BBL72590.1"/>
    <property type="molecule type" value="Genomic_DNA"/>
</dbReference>
<evidence type="ECO:0000256" key="3">
    <source>
        <dbReference type="ARBA" id="ARBA00023125"/>
    </source>
</evidence>
<dbReference type="InterPro" id="IPR000847">
    <property type="entry name" value="LysR_HTH_N"/>
</dbReference>
<evidence type="ECO:0000313" key="7">
    <source>
        <dbReference type="Proteomes" id="UP000824988"/>
    </source>
</evidence>
<keyword evidence="7" id="KW-1185">Reference proteome</keyword>
<dbReference type="AlphaFoldDB" id="A0A8D4VR51"/>
<sequence>MTLRLPHTTLEQWRVLQAVVDSGGFAQGAGVLHRSQSAVSYTLARLQAQLGLPLLQTEGRRARLTATGAALLQEAQPLVEGLLRLEERARALQQGWEAVVRLAVDSMFPTPRLLACLAAFSAQCPDTQVELREVILSGADDALFGGEADLIIGSRVPEGFLGDRLLDVEFVAVAHPSHPLHQLGRALTAEDLARELQVVIRDSGTREPRDEGWLGASRRWTVSTPETAVALLSSGFGFAWQARHRIEEPLARGTLLPLNLAAGQVRHAPLYLVLRDPQLAGPATLALARIFRTAA</sequence>
<evidence type="ECO:0000259" key="5">
    <source>
        <dbReference type="PROSITE" id="PS50931"/>
    </source>
</evidence>
<evidence type="ECO:0000313" key="6">
    <source>
        <dbReference type="EMBL" id="BBL72590.1"/>
    </source>
</evidence>
<name>A0A8D4VR51_9GAMM</name>
<dbReference type="Pfam" id="PF00126">
    <property type="entry name" value="HTH_1"/>
    <property type="match status" value="1"/>
</dbReference>
<proteinExistence type="inferred from homology"/>
<dbReference type="PANTHER" id="PTHR30126">
    <property type="entry name" value="HTH-TYPE TRANSCRIPTIONAL REGULATOR"/>
    <property type="match status" value="1"/>
</dbReference>
<dbReference type="PANTHER" id="PTHR30126:SF88">
    <property type="entry name" value="TRANSCRIPTIONAL REGULATOR-RELATED"/>
    <property type="match status" value="1"/>
</dbReference>
<dbReference type="Proteomes" id="UP000824988">
    <property type="component" value="Chromosome"/>
</dbReference>
<dbReference type="KEGG" id="moz:MoryE10_31960"/>
<keyword evidence="4" id="KW-0804">Transcription</keyword>
<dbReference type="RefSeq" id="WP_221047641.1">
    <property type="nucleotide sequence ID" value="NZ_AP019782.1"/>
</dbReference>
<reference evidence="6" key="1">
    <citation type="submission" date="2019-06" db="EMBL/GenBank/DDBJ databases">
        <title>Complete genome sequence of Methylogaea oryzae strain JCM16910.</title>
        <authorList>
            <person name="Asakawa S."/>
        </authorList>
    </citation>
    <scope>NUCLEOTIDE SEQUENCE</scope>
    <source>
        <strain evidence="6">E10</strain>
    </source>
</reference>
<evidence type="ECO:0000256" key="2">
    <source>
        <dbReference type="ARBA" id="ARBA00023015"/>
    </source>
</evidence>
<keyword evidence="2" id="KW-0805">Transcription regulation</keyword>
<evidence type="ECO:0000256" key="4">
    <source>
        <dbReference type="ARBA" id="ARBA00023163"/>
    </source>
</evidence>
<feature type="domain" description="HTH lysR-type" evidence="5">
    <location>
        <begin position="8"/>
        <end position="65"/>
    </location>
</feature>
<evidence type="ECO:0000256" key="1">
    <source>
        <dbReference type="ARBA" id="ARBA00009437"/>
    </source>
</evidence>
<dbReference type="PROSITE" id="PS50931">
    <property type="entry name" value="HTH_LYSR"/>
    <property type="match status" value="1"/>
</dbReference>
<dbReference type="InterPro" id="IPR005119">
    <property type="entry name" value="LysR_subst-bd"/>
</dbReference>
<comment type="similarity">
    <text evidence="1">Belongs to the LysR transcriptional regulatory family.</text>
</comment>
<dbReference type="Pfam" id="PF03466">
    <property type="entry name" value="LysR_substrate"/>
    <property type="match status" value="1"/>
</dbReference>
<protein>
    <submittedName>
        <fullName evidence="6">Transcriptional regulator</fullName>
    </submittedName>
</protein>
<accession>A0A8D4VR51</accession>
<dbReference type="GO" id="GO:0000976">
    <property type="term" value="F:transcription cis-regulatory region binding"/>
    <property type="evidence" value="ECO:0007669"/>
    <property type="project" value="TreeGrafter"/>
</dbReference>
<organism evidence="6 7">
    <name type="scientific">Methylogaea oryzae</name>
    <dbReference type="NCBI Taxonomy" id="1295382"/>
    <lineage>
        <taxon>Bacteria</taxon>
        <taxon>Pseudomonadati</taxon>
        <taxon>Pseudomonadota</taxon>
        <taxon>Gammaproteobacteria</taxon>
        <taxon>Methylococcales</taxon>
        <taxon>Methylococcaceae</taxon>
        <taxon>Methylogaea</taxon>
    </lineage>
</organism>
<keyword evidence="3" id="KW-0238">DNA-binding</keyword>
<gene>
    <name evidence="6" type="ORF">MoryE10_31960</name>
</gene>